<gene>
    <name evidence="3" type="primary">Aste57867_13828</name>
    <name evidence="2" type="ORF">As57867_013778</name>
    <name evidence="3" type="ORF">ASTE57867_13828</name>
</gene>
<sequence length="151" mass="16570">MYQSIILFHLISFVFAVVAFVVAVALVSIGVATTPLFCIGVLVLQVLLYAIYFFAQCDARLYNCIAPADEHIITVQFDVPRHGLYHLQGNSLSPTISNVSKESLLAIFYFDFLIFPLAVAGSGTLIVLVSVSVALIVVPCFHPHVMDETFM</sequence>
<evidence type="ECO:0000313" key="4">
    <source>
        <dbReference type="Proteomes" id="UP000332933"/>
    </source>
</evidence>
<feature type="transmembrane region" description="Helical" evidence="1">
    <location>
        <begin position="6"/>
        <end position="29"/>
    </location>
</feature>
<reference evidence="2" key="2">
    <citation type="submission" date="2019-06" db="EMBL/GenBank/DDBJ databases">
        <title>Genomics analysis of Aphanomyces spp. identifies a new class of oomycete effector associated with host adaptation.</title>
        <authorList>
            <person name="Gaulin E."/>
        </authorList>
    </citation>
    <scope>NUCLEOTIDE SEQUENCE</scope>
    <source>
        <strain evidence="2">CBS 578.67</strain>
    </source>
</reference>
<feature type="transmembrane region" description="Helical" evidence="1">
    <location>
        <begin position="113"/>
        <end position="141"/>
    </location>
</feature>
<organism evidence="3 4">
    <name type="scientific">Aphanomyces stellatus</name>
    <dbReference type="NCBI Taxonomy" id="120398"/>
    <lineage>
        <taxon>Eukaryota</taxon>
        <taxon>Sar</taxon>
        <taxon>Stramenopiles</taxon>
        <taxon>Oomycota</taxon>
        <taxon>Saprolegniomycetes</taxon>
        <taxon>Saprolegniales</taxon>
        <taxon>Verrucalvaceae</taxon>
        <taxon>Aphanomyces</taxon>
    </lineage>
</organism>
<dbReference type="AlphaFoldDB" id="A0A485L015"/>
<proteinExistence type="predicted"/>
<evidence type="ECO:0000256" key="1">
    <source>
        <dbReference type="SAM" id="Phobius"/>
    </source>
</evidence>
<dbReference type="EMBL" id="CAADRA010005504">
    <property type="protein sequence ID" value="VFT90660.1"/>
    <property type="molecule type" value="Genomic_DNA"/>
</dbReference>
<keyword evidence="1" id="KW-1133">Transmembrane helix</keyword>
<dbReference type="EMBL" id="VJMH01005483">
    <property type="protein sequence ID" value="KAF0695346.1"/>
    <property type="molecule type" value="Genomic_DNA"/>
</dbReference>
<dbReference type="OrthoDB" id="72335at2759"/>
<feature type="transmembrane region" description="Helical" evidence="1">
    <location>
        <begin position="36"/>
        <end position="55"/>
    </location>
</feature>
<evidence type="ECO:0000313" key="3">
    <source>
        <dbReference type="EMBL" id="VFT90660.1"/>
    </source>
</evidence>
<evidence type="ECO:0000313" key="2">
    <source>
        <dbReference type="EMBL" id="KAF0695346.1"/>
    </source>
</evidence>
<accession>A0A485L015</accession>
<reference evidence="3 4" key="1">
    <citation type="submission" date="2019-03" db="EMBL/GenBank/DDBJ databases">
        <authorList>
            <person name="Gaulin E."/>
            <person name="Dumas B."/>
        </authorList>
    </citation>
    <scope>NUCLEOTIDE SEQUENCE [LARGE SCALE GENOMIC DNA]</scope>
    <source>
        <strain evidence="3">CBS 568.67</strain>
    </source>
</reference>
<name>A0A485L015_9STRA</name>
<keyword evidence="1" id="KW-0812">Transmembrane</keyword>
<keyword evidence="1" id="KW-0472">Membrane</keyword>
<dbReference type="Proteomes" id="UP000332933">
    <property type="component" value="Unassembled WGS sequence"/>
</dbReference>
<protein>
    <submittedName>
        <fullName evidence="3">Aste57867_13828 protein</fullName>
    </submittedName>
</protein>
<keyword evidence="4" id="KW-1185">Reference proteome</keyword>